<keyword evidence="1" id="KW-0479">Metal-binding</keyword>
<dbReference type="Proteomes" id="UP000186102">
    <property type="component" value="Unassembled WGS sequence"/>
</dbReference>
<evidence type="ECO:0000256" key="1">
    <source>
        <dbReference type="ARBA" id="ARBA00022723"/>
    </source>
</evidence>
<evidence type="ECO:0000256" key="2">
    <source>
        <dbReference type="ARBA" id="ARBA00022801"/>
    </source>
</evidence>
<dbReference type="InterPro" id="IPR006674">
    <property type="entry name" value="HD_domain"/>
</dbReference>
<dbReference type="GO" id="GO:0005737">
    <property type="term" value="C:cytoplasm"/>
    <property type="evidence" value="ECO:0007669"/>
    <property type="project" value="TreeGrafter"/>
</dbReference>
<dbReference type="Pfam" id="PF13023">
    <property type="entry name" value="HD_3"/>
    <property type="match status" value="1"/>
</dbReference>
<name>A0A1Q8QQK1_9FIRM</name>
<dbReference type="OrthoDB" id="9796032at2"/>
<dbReference type="SUPFAM" id="SSF109604">
    <property type="entry name" value="HD-domain/PDEase-like"/>
    <property type="match status" value="1"/>
</dbReference>
<keyword evidence="5" id="KW-1185">Reference proteome</keyword>
<protein>
    <recommendedName>
        <fullName evidence="3">HD domain-containing protein</fullName>
    </recommendedName>
</protein>
<keyword evidence="2" id="KW-0378">Hydrolase</keyword>
<gene>
    <name evidence="4" type="ORF">DSOL_3467</name>
</gene>
<feature type="domain" description="HD" evidence="3">
    <location>
        <begin position="16"/>
        <end position="179"/>
    </location>
</feature>
<dbReference type="PANTHER" id="PTHR11845:SF13">
    <property type="entry name" value="5'-DEOXYNUCLEOTIDASE HDDC2"/>
    <property type="match status" value="1"/>
</dbReference>
<dbReference type="STRING" id="1888891.DSOL_3467"/>
<reference evidence="4 5" key="1">
    <citation type="submission" date="2016-09" db="EMBL/GenBank/DDBJ databases">
        <title>Complete genome of Desulfosporosinus sp. OL.</title>
        <authorList>
            <person name="Mardanov A."/>
            <person name="Beletsky A."/>
            <person name="Panova A."/>
            <person name="Karnachuk O."/>
            <person name="Ravin N."/>
        </authorList>
    </citation>
    <scope>NUCLEOTIDE SEQUENCE [LARGE SCALE GENOMIC DNA]</scope>
    <source>
        <strain evidence="4 5">OL</strain>
    </source>
</reference>
<evidence type="ECO:0000313" key="5">
    <source>
        <dbReference type="Proteomes" id="UP000186102"/>
    </source>
</evidence>
<accession>A0A1Q8QQK1</accession>
<sequence length="197" mass="23069">MDSERLIKQIEFIVEVDKLKRIFRQNAIIGTIESENDAEHSWHLAVMAILLSEYSSTKELDMLRVLKMLLIHDLVEIHAGDTFCYDEKGNLDKLEREQRSADKLFNILPSDQAQEIMNLWLEFETMETPEACFAASLDRLQPLLLNYHTSGHTWKRPGINSEKVLKRNRVLEKPVPLLWEYAQEIIEDSIQKGYLRK</sequence>
<organism evidence="4 5">
    <name type="scientific">Desulfosporosinus metallidurans</name>
    <dbReference type="NCBI Taxonomy" id="1888891"/>
    <lineage>
        <taxon>Bacteria</taxon>
        <taxon>Bacillati</taxon>
        <taxon>Bacillota</taxon>
        <taxon>Clostridia</taxon>
        <taxon>Eubacteriales</taxon>
        <taxon>Desulfitobacteriaceae</taxon>
        <taxon>Desulfosporosinus</taxon>
    </lineage>
</organism>
<dbReference type="PANTHER" id="PTHR11845">
    <property type="entry name" value="5'-DEOXYNUCLEOTIDASE HDDC2"/>
    <property type="match status" value="1"/>
</dbReference>
<comment type="caution">
    <text evidence="4">The sequence shown here is derived from an EMBL/GenBank/DDBJ whole genome shotgun (WGS) entry which is preliminary data.</text>
</comment>
<dbReference type="InterPro" id="IPR039356">
    <property type="entry name" value="YfbR/HDDC2"/>
</dbReference>
<dbReference type="RefSeq" id="WP_075365949.1">
    <property type="nucleotide sequence ID" value="NZ_MLBF01000031.1"/>
</dbReference>
<dbReference type="GO" id="GO:0046872">
    <property type="term" value="F:metal ion binding"/>
    <property type="evidence" value="ECO:0007669"/>
    <property type="project" value="UniProtKB-KW"/>
</dbReference>
<dbReference type="Gene3D" id="1.10.3210.10">
    <property type="entry name" value="Hypothetical protein af1432"/>
    <property type="match status" value="1"/>
</dbReference>
<dbReference type="GO" id="GO:0002953">
    <property type="term" value="F:5'-deoxynucleotidase activity"/>
    <property type="evidence" value="ECO:0007669"/>
    <property type="project" value="InterPro"/>
</dbReference>
<proteinExistence type="predicted"/>
<dbReference type="AlphaFoldDB" id="A0A1Q8QQK1"/>
<dbReference type="EMBL" id="MLBF01000031">
    <property type="protein sequence ID" value="OLN29606.1"/>
    <property type="molecule type" value="Genomic_DNA"/>
</dbReference>
<evidence type="ECO:0000313" key="4">
    <source>
        <dbReference type="EMBL" id="OLN29606.1"/>
    </source>
</evidence>
<evidence type="ECO:0000259" key="3">
    <source>
        <dbReference type="Pfam" id="PF13023"/>
    </source>
</evidence>